<evidence type="ECO:0000313" key="2">
    <source>
        <dbReference type="Proteomes" id="UP000827872"/>
    </source>
</evidence>
<accession>A0ACB8G5R5</accession>
<proteinExistence type="predicted"/>
<dbReference type="EMBL" id="CM037615">
    <property type="protein sequence ID" value="KAH8014956.1"/>
    <property type="molecule type" value="Genomic_DNA"/>
</dbReference>
<dbReference type="Proteomes" id="UP000827872">
    <property type="component" value="Linkage Group LG02"/>
</dbReference>
<evidence type="ECO:0000313" key="1">
    <source>
        <dbReference type="EMBL" id="KAH8014956.1"/>
    </source>
</evidence>
<keyword evidence="2" id="KW-1185">Reference proteome</keyword>
<sequence length="356" mass="40549">MAENCNSTNISMCNFTCNSKDYPHEESKLLLIAVYSIVSIVGLPANCLTAILTLVQICRGNSLAIYLFGLSLCELMYLSTLPLWIIYVQNNRSWNIGEHSCRVTGYIFFCNVYISILLLCCISVDRYMAVVYPLRSRGLRNQRIAMGVTLVLFVVVAITYSPVFFDRNIQTSNMSTCFESPLNPRLANFNIVRFLVGFIIPFAILIFMNYKIFQSIKISYSLSPHQKSKVKYLAIAIISIFVVCFAPYHFVLLVRAIRFHWHPNEYCDFEKKTYTLSTVFLCLSTANSVADPFIYVLATENTKHEIRQAFRVMGGRFLNNSKTDSNKPDSTQKTPVDPSEVHTEDRSIHSTERGVT</sequence>
<organism evidence="1 2">
    <name type="scientific">Sphaerodactylus townsendi</name>
    <dbReference type="NCBI Taxonomy" id="933632"/>
    <lineage>
        <taxon>Eukaryota</taxon>
        <taxon>Metazoa</taxon>
        <taxon>Chordata</taxon>
        <taxon>Craniata</taxon>
        <taxon>Vertebrata</taxon>
        <taxon>Euteleostomi</taxon>
        <taxon>Lepidosauria</taxon>
        <taxon>Squamata</taxon>
        <taxon>Bifurcata</taxon>
        <taxon>Gekkota</taxon>
        <taxon>Sphaerodactylidae</taxon>
        <taxon>Sphaerodactylus</taxon>
    </lineage>
</organism>
<comment type="caution">
    <text evidence="1">The sequence shown here is derived from an EMBL/GenBank/DDBJ whole genome shotgun (WGS) entry which is preliminary data.</text>
</comment>
<name>A0ACB8G5R5_9SAUR</name>
<gene>
    <name evidence="1" type="ORF">K3G42_032616</name>
</gene>
<reference evidence="1" key="1">
    <citation type="submission" date="2021-08" db="EMBL/GenBank/DDBJ databases">
        <title>The first chromosome-level gecko genome reveals the dynamic sex chromosomes of Neotropical dwarf geckos (Sphaerodactylidae: Sphaerodactylus).</title>
        <authorList>
            <person name="Pinto B.J."/>
            <person name="Keating S.E."/>
            <person name="Gamble T."/>
        </authorList>
    </citation>
    <scope>NUCLEOTIDE SEQUENCE</scope>
    <source>
        <strain evidence="1">TG3544</strain>
    </source>
</reference>
<protein>
    <submittedName>
        <fullName evidence="1">Uncharacterized protein</fullName>
    </submittedName>
</protein>